<dbReference type="SUPFAM" id="SSF143842">
    <property type="entry name" value="YwmB-like"/>
    <property type="match status" value="1"/>
</dbReference>
<feature type="region of interest" description="Disordered" evidence="1">
    <location>
        <begin position="69"/>
        <end position="120"/>
    </location>
</feature>
<dbReference type="AlphaFoldDB" id="A0A845LAA6"/>
<dbReference type="Pfam" id="PF08680">
    <property type="entry name" value="DUF1779"/>
    <property type="match status" value="1"/>
</dbReference>
<dbReference type="InterPro" id="IPR036209">
    <property type="entry name" value="YwmB-like_sf"/>
</dbReference>
<dbReference type="Gene3D" id="3.30.360.40">
    <property type="entry name" value="YwmB-like"/>
    <property type="match status" value="1"/>
</dbReference>
<dbReference type="OrthoDB" id="2079780at2"/>
<sequence length="347" mass="38251">MLKFFFYLIVQTGLFLLLSFFLLFRNGGEGAQWVIQRMPTVEATLTRCVQEYTPSLFEVWTTLAPPFGSGSGKNTVHDRAETVDSSSGVGTDHAVPSAQVNGETPADPEHGAGEAEEPAGQRIEPAAIESLALAMQASGITPRECAVSLSMPMDPAMWKGMAEGERRSAAEALLQRYYRDIAGQGAGEAPVIRMDGQRLFGLLRSDDGKESRLDLMLQFEAEQGHLTAVLREPLANVQGNERLKRLYNLADGRQRCEFSLTLQGARPGLLGAEQQEQVLNHCLDRLQAQRLRSTAKEAVVVSAYWPQLPGGIRMGQDRLNLQGMARYYGVDRSTHFAFGYPMLIQEM</sequence>
<accession>A0A845LAA6</accession>
<dbReference type="Proteomes" id="UP000471031">
    <property type="component" value="Unassembled WGS sequence"/>
</dbReference>
<name>A0A845LAA6_HELGE</name>
<dbReference type="InterPro" id="IPR014794">
    <property type="entry name" value="DUF1779"/>
</dbReference>
<organism evidence="2 3">
    <name type="scientific">Heliomicrobium gestii</name>
    <name type="common">Heliobacterium gestii</name>
    <dbReference type="NCBI Taxonomy" id="2699"/>
    <lineage>
        <taxon>Bacteria</taxon>
        <taxon>Bacillati</taxon>
        <taxon>Bacillota</taxon>
        <taxon>Clostridia</taxon>
        <taxon>Eubacteriales</taxon>
        <taxon>Heliobacteriaceae</taxon>
        <taxon>Heliomicrobium</taxon>
    </lineage>
</organism>
<comment type="caution">
    <text evidence="2">The sequence shown here is derived from an EMBL/GenBank/DDBJ whole genome shotgun (WGS) entry which is preliminary data.</text>
</comment>
<proteinExistence type="predicted"/>
<evidence type="ECO:0000313" key="2">
    <source>
        <dbReference type="EMBL" id="MZP43148.1"/>
    </source>
</evidence>
<evidence type="ECO:0000313" key="3">
    <source>
        <dbReference type="Proteomes" id="UP000471031"/>
    </source>
</evidence>
<keyword evidence="3" id="KW-1185">Reference proteome</keyword>
<reference evidence="2 3" key="1">
    <citation type="submission" date="2020-01" db="EMBL/GenBank/DDBJ databases">
        <title>Whole genome sequence of Heliobacterium gestii DSM 11169.</title>
        <authorList>
            <person name="Kyndt J.A."/>
            <person name="Meyer T.E."/>
        </authorList>
    </citation>
    <scope>NUCLEOTIDE SEQUENCE [LARGE SCALE GENOMIC DNA]</scope>
    <source>
        <strain evidence="2 3">DSM 11169</strain>
    </source>
</reference>
<protein>
    <submittedName>
        <fullName evidence="2">Uncharacterized protein</fullName>
    </submittedName>
</protein>
<dbReference type="RefSeq" id="WP_161261712.1">
    <property type="nucleotide sequence ID" value="NZ_JAFBDC010000005.1"/>
</dbReference>
<dbReference type="EMBL" id="WXEX01000006">
    <property type="protein sequence ID" value="MZP43148.1"/>
    <property type="molecule type" value="Genomic_DNA"/>
</dbReference>
<gene>
    <name evidence="2" type="ORF">GTO89_08875</name>
</gene>
<evidence type="ECO:0000256" key="1">
    <source>
        <dbReference type="SAM" id="MobiDB-lite"/>
    </source>
</evidence>